<proteinExistence type="inferred from homology"/>
<dbReference type="GO" id="GO:0005524">
    <property type="term" value="F:ATP binding"/>
    <property type="evidence" value="ECO:0007669"/>
    <property type="project" value="UniProtKB-KW"/>
</dbReference>
<comment type="caution">
    <text evidence="6">The sequence shown here is derived from an EMBL/GenBank/DDBJ whole genome shotgun (WGS) entry which is preliminary data.</text>
</comment>
<evidence type="ECO:0000259" key="4">
    <source>
        <dbReference type="Pfam" id="PF03281"/>
    </source>
</evidence>
<evidence type="ECO:0000256" key="3">
    <source>
        <dbReference type="ARBA" id="ARBA00022840"/>
    </source>
</evidence>
<sequence length="364" mass="42029">MKAALDNFLKNHADAFVRYRRKKLKEIENLINPLLEEVKKLDGKFDFEMVNPKSFYTIKSPIHYEVLLIFHGVDPEEISVEDGQTPAGFALAKLTGKKMVSKWKFCSGNSNPSKVYMSAKIVREKLFELVNRVISSSSFLESLEGSNFCVEVVDDDDVISMRVSGQDVEAYSVDLIPAIPYPGRWVLSAHAWESKQADWMSKTLKEEVIKTGFHLVARPSPSRSSYQWQIDFPGPMRKLLEIDMGCRIKCLLILEIIMGDMYSQRDACDSFQLETLVLRITEHYPVKSFWSEEKFSKRFLDTIRELQRCLSERHLTQIFIPGVNLFRDFDKLSLKSCEEVVQSVLENPENFLNTFELFQYTTAL</sequence>
<dbReference type="EMBL" id="RCHS01003516">
    <property type="protein sequence ID" value="RMX41237.1"/>
    <property type="molecule type" value="Genomic_DNA"/>
</dbReference>
<comment type="similarity">
    <text evidence="2">Belongs to the mab-21 family.</text>
</comment>
<dbReference type="Pfam" id="PF20266">
    <property type="entry name" value="Mab-21_C"/>
    <property type="match status" value="1"/>
</dbReference>
<evidence type="ECO:0000256" key="2">
    <source>
        <dbReference type="ARBA" id="ARBA00008307"/>
    </source>
</evidence>
<evidence type="ECO:0000259" key="5">
    <source>
        <dbReference type="Pfam" id="PF20266"/>
    </source>
</evidence>
<dbReference type="AlphaFoldDB" id="A0A3M6TIK2"/>
<feature type="domain" description="Mab-21-like nucleotidyltransferase" evidence="4">
    <location>
        <begin position="58"/>
        <end position="240"/>
    </location>
</feature>
<dbReference type="OMA" id="FEHINSA"/>
<evidence type="ECO:0000256" key="1">
    <source>
        <dbReference type="ARBA" id="ARBA00001946"/>
    </source>
</evidence>
<dbReference type="Gene3D" id="1.10.1410.40">
    <property type="match status" value="1"/>
</dbReference>
<dbReference type="Proteomes" id="UP000275408">
    <property type="component" value="Unassembled WGS sequence"/>
</dbReference>
<evidence type="ECO:0000313" key="6">
    <source>
        <dbReference type="EMBL" id="RMX41237.1"/>
    </source>
</evidence>
<accession>A0A3M6TIK2</accession>
<dbReference type="PANTHER" id="PTHR10656">
    <property type="entry name" value="CELL FATE DETERMINING PROTEIN MAB21-RELATED"/>
    <property type="match status" value="1"/>
</dbReference>
<gene>
    <name evidence="6" type="ORF">pdam_00012388</name>
</gene>
<dbReference type="InterPro" id="IPR024810">
    <property type="entry name" value="MAB21L/cGLR"/>
</dbReference>
<feature type="domain" description="Mab-21-like HhH/H2TH-like" evidence="5">
    <location>
        <begin position="246"/>
        <end position="341"/>
    </location>
</feature>
<dbReference type="InterPro" id="IPR046903">
    <property type="entry name" value="Mab-21-like_nuc_Trfase"/>
</dbReference>
<comment type="cofactor">
    <cofactor evidence="1">
        <name>Mg(2+)</name>
        <dbReference type="ChEBI" id="CHEBI:18420"/>
    </cofactor>
</comment>
<keyword evidence="3" id="KW-0547">Nucleotide-binding</keyword>
<name>A0A3M6TIK2_POCDA</name>
<organism evidence="6 7">
    <name type="scientific">Pocillopora damicornis</name>
    <name type="common">Cauliflower coral</name>
    <name type="synonym">Millepora damicornis</name>
    <dbReference type="NCBI Taxonomy" id="46731"/>
    <lineage>
        <taxon>Eukaryota</taxon>
        <taxon>Metazoa</taxon>
        <taxon>Cnidaria</taxon>
        <taxon>Anthozoa</taxon>
        <taxon>Hexacorallia</taxon>
        <taxon>Scleractinia</taxon>
        <taxon>Astrocoeniina</taxon>
        <taxon>Pocilloporidae</taxon>
        <taxon>Pocillopora</taxon>
    </lineage>
</organism>
<dbReference type="GO" id="GO:0016779">
    <property type="term" value="F:nucleotidyltransferase activity"/>
    <property type="evidence" value="ECO:0007669"/>
    <property type="project" value="UniProtKB-ARBA"/>
</dbReference>
<dbReference type="STRING" id="46731.A0A3M6TIK2"/>
<dbReference type="PANTHER" id="PTHR10656:SF70">
    <property type="entry name" value="PROTEIN MAB-21-RELATED"/>
    <property type="match status" value="1"/>
</dbReference>
<dbReference type="SMART" id="SM01265">
    <property type="entry name" value="Mab-21"/>
    <property type="match status" value="1"/>
</dbReference>
<dbReference type="Pfam" id="PF03281">
    <property type="entry name" value="Mab-21"/>
    <property type="match status" value="1"/>
</dbReference>
<protein>
    <submittedName>
        <fullName evidence="6">Uncharacterized protein</fullName>
    </submittedName>
</protein>
<dbReference type="Gene3D" id="3.30.460.90">
    <property type="match status" value="1"/>
</dbReference>
<evidence type="ECO:0000313" key="7">
    <source>
        <dbReference type="Proteomes" id="UP000275408"/>
    </source>
</evidence>
<keyword evidence="7" id="KW-1185">Reference proteome</keyword>
<dbReference type="InterPro" id="IPR046906">
    <property type="entry name" value="Mab-21_HhH/H2TH-like"/>
</dbReference>
<reference evidence="6 7" key="1">
    <citation type="journal article" date="2018" name="Sci. Rep.">
        <title>Comparative analysis of the Pocillopora damicornis genome highlights role of immune system in coral evolution.</title>
        <authorList>
            <person name="Cunning R."/>
            <person name="Bay R.A."/>
            <person name="Gillette P."/>
            <person name="Baker A.C."/>
            <person name="Traylor-Knowles N."/>
        </authorList>
    </citation>
    <scope>NUCLEOTIDE SEQUENCE [LARGE SCALE GENOMIC DNA]</scope>
    <source>
        <strain evidence="6">RSMAS</strain>
        <tissue evidence="6">Whole animal</tissue>
    </source>
</reference>
<keyword evidence="3" id="KW-0067">ATP-binding</keyword>
<dbReference type="OrthoDB" id="5972307at2759"/>